<dbReference type="PANTHER" id="PTHR30572">
    <property type="entry name" value="MEMBRANE COMPONENT OF TRANSPORTER-RELATED"/>
    <property type="match status" value="1"/>
</dbReference>
<dbReference type="Pfam" id="PF12704">
    <property type="entry name" value="MacB_PCD"/>
    <property type="match status" value="1"/>
</dbReference>
<evidence type="ECO:0000313" key="10">
    <source>
        <dbReference type="Proteomes" id="UP000886723"/>
    </source>
</evidence>
<evidence type="ECO:0000259" key="8">
    <source>
        <dbReference type="Pfam" id="PF12704"/>
    </source>
</evidence>
<dbReference type="GO" id="GO:0022857">
    <property type="term" value="F:transmembrane transporter activity"/>
    <property type="evidence" value="ECO:0007669"/>
    <property type="project" value="TreeGrafter"/>
</dbReference>
<protein>
    <submittedName>
        <fullName evidence="9">ABC transporter permease</fullName>
    </submittedName>
</protein>
<feature type="transmembrane region" description="Helical" evidence="6">
    <location>
        <begin position="371"/>
        <end position="394"/>
    </location>
</feature>
<dbReference type="PANTHER" id="PTHR30572:SF9">
    <property type="entry name" value="ABC TRANSPORTER PERMEASE PROTEIN"/>
    <property type="match status" value="1"/>
</dbReference>
<reference evidence="9" key="1">
    <citation type="submission" date="2020-10" db="EMBL/GenBank/DDBJ databases">
        <authorList>
            <person name="Gilroy R."/>
        </authorList>
    </citation>
    <scope>NUCLEOTIDE SEQUENCE</scope>
    <source>
        <strain evidence="9">ChiBcec2-4451</strain>
    </source>
</reference>
<evidence type="ECO:0000256" key="6">
    <source>
        <dbReference type="SAM" id="Phobius"/>
    </source>
</evidence>
<dbReference type="AlphaFoldDB" id="A0A9D1NT30"/>
<feature type="transmembrane region" description="Helical" evidence="6">
    <location>
        <begin position="454"/>
        <end position="477"/>
    </location>
</feature>
<dbReference type="InterPro" id="IPR050250">
    <property type="entry name" value="Macrolide_Exporter_MacB"/>
</dbReference>
<proteinExistence type="predicted"/>
<reference evidence="9" key="2">
    <citation type="journal article" date="2021" name="PeerJ">
        <title>Extensive microbial diversity within the chicken gut microbiome revealed by metagenomics and culture.</title>
        <authorList>
            <person name="Gilroy R."/>
            <person name="Ravi A."/>
            <person name="Getino M."/>
            <person name="Pursley I."/>
            <person name="Horton D.L."/>
            <person name="Alikhan N.F."/>
            <person name="Baker D."/>
            <person name="Gharbi K."/>
            <person name="Hall N."/>
            <person name="Watson M."/>
            <person name="Adriaenssens E.M."/>
            <person name="Foster-Nyarko E."/>
            <person name="Jarju S."/>
            <person name="Secka A."/>
            <person name="Antonio M."/>
            <person name="Oren A."/>
            <person name="Chaudhuri R.R."/>
            <person name="La Ragione R."/>
            <person name="Hildebrand F."/>
            <person name="Pallen M.J."/>
        </authorList>
    </citation>
    <scope>NUCLEOTIDE SEQUENCE</scope>
    <source>
        <strain evidence="9">ChiBcec2-4451</strain>
    </source>
</reference>
<dbReference type="InterPro" id="IPR025857">
    <property type="entry name" value="MacB_PCD"/>
</dbReference>
<sequence>MSLFHRALLCVTRRRAKSMILFLILAVLFTLALTGLALQDASQTAQLNVRQALGGSFVLTQNTDNPDKWENRKVEMGIQTVYTGQPITTELADTIRDSISGIRGCNASLRDIVVLKNAEGEKLTLVEDEGEEDAVMNSLLAGYGDFNETVGAYASTDTRYDTYFAEGYLKLSAGSPITEADARKVLISRALAEANGLQVGDSILLCEPEYTLKRSGEQRQAASVSVEIAGLFETSGDSTEMFSNWSMENSIFTTLADLHQARPTNAEESYESIRFYARDPADVEDMINAMKALPLMADGDFTVSADTASVDAVMEPLKNMEHLVTALILLILCVGAAVLYLVLSGRIRERSHETGVFLALGISRWKIFLQYLCEMLLIAFVAFGVSVLISGFAARTVGSRIINTSFMNTGDQTEDTGPVSENGVAAISGDDMNPTFTEASPLTEITVTVKPSQILLLAFSGFLVLLCAVTLASLPVMRLKPREILTRLS</sequence>
<keyword evidence="3 6" id="KW-0812">Transmembrane</keyword>
<evidence type="ECO:0000256" key="5">
    <source>
        <dbReference type="ARBA" id="ARBA00023136"/>
    </source>
</evidence>
<feature type="domain" description="ABC3 transporter permease C-terminal" evidence="7">
    <location>
        <begin position="327"/>
        <end position="481"/>
    </location>
</feature>
<organism evidence="9 10">
    <name type="scientific">Candidatus Pullilachnospira stercoravium</name>
    <dbReference type="NCBI Taxonomy" id="2840913"/>
    <lineage>
        <taxon>Bacteria</taxon>
        <taxon>Bacillati</taxon>
        <taxon>Bacillota</taxon>
        <taxon>Clostridia</taxon>
        <taxon>Lachnospirales</taxon>
        <taxon>Lachnospiraceae</taxon>
        <taxon>Lachnospiraceae incertae sedis</taxon>
        <taxon>Candidatus Pullilachnospira</taxon>
    </lineage>
</organism>
<comment type="caution">
    <text evidence="9">The sequence shown here is derived from an EMBL/GenBank/DDBJ whole genome shotgun (WGS) entry which is preliminary data.</text>
</comment>
<dbReference type="Proteomes" id="UP000886723">
    <property type="component" value="Unassembled WGS sequence"/>
</dbReference>
<evidence type="ECO:0000313" key="9">
    <source>
        <dbReference type="EMBL" id="HIV12332.1"/>
    </source>
</evidence>
<keyword evidence="2" id="KW-1003">Cell membrane</keyword>
<dbReference type="Pfam" id="PF02687">
    <property type="entry name" value="FtsX"/>
    <property type="match status" value="1"/>
</dbReference>
<keyword evidence="5 6" id="KW-0472">Membrane</keyword>
<evidence type="ECO:0000256" key="1">
    <source>
        <dbReference type="ARBA" id="ARBA00004651"/>
    </source>
</evidence>
<keyword evidence="4 6" id="KW-1133">Transmembrane helix</keyword>
<evidence type="ECO:0000259" key="7">
    <source>
        <dbReference type="Pfam" id="PF02687"/>
    </source>
</evidence>
<evidence type="ECO:0000256" key="2">
    <source>
        <dbReference type="ARBA" id="ARBA00022475"/>
    </source>
</evidence>
<dbReference type="EMBL" id="DVON01000088">
    <property type="protein sequence ID" value="HIV12332.1"/>
    <property type="molecule type" value="Genomic_DNA"/>
</dbReference>
<gene>
    <name evidence="9" type="ORF">IAA63_04220</name>
</gene>
<name>A0A9D1NT30_9FIRM</name>
<evidence type="ECO:0000256" key="4">
    <source>
        <dbReference type="ARBA" id="ARBA00022989"/>
    </source>
</evidence>
<feature type="domain" description="MacB-like periplasmic core" evidence="8">
    <location>
        <begin position="138"/>
        <end position="292"/>
    </location>
</feature>
<dbReference type="InterPro" id="IPR003838">
    <property type="entry name" value="ABC3_permease_C"/>
</dbReference>
<dbReference type="GO" id="GO:0005886">
    <property type="term" value="C:plasma membrane"/>
    <property type="evidence" value="ECO:0007669"/>
    <property type="project" value="UniProtKB-SubCell"/>
</dbReference>
<accession>A0A9D1NT30</accession>
<feature type="transmembrane region" description="Helical" evidence="6">
    <location>
        <begin position="323"/>
        <end position="343"/>
    </location>
</feature>
<evidence type="ECO:0000256" key="3">
    <source>
        <dbReference type="ARBA" id="ARBA00022692"/>
    </source>
</evidence>
<comment type="subcellular location">
    <subcellularLocation>
        <location evidence="1">Cell membrane</location>
        <topology evidence="1">Multi-pass membrane protein</topology>
    </subcellularLocation>
</comment>